<evidence type="ECO:0000256" key="4">
    <source>
        <dbReference type="ARBA" id="ARBA00022481"/>
    </source>
</evidence>
<evidence type="ECO:0000256" key="3">
    <source>
        <dbReference type="ARBA" id="ARBA00022475"/>
    </source>
</evidence>
<evidence type="ECO:0000256" key="2">
    <source>
        <dbReference type="ARBA" id="ARBA00021549"/>
    </source>
</evidence>
<dbReference type="KEGG" id="rgl:CS053_05250"/>
<evidence type="ECO:0000256" key="7">
    <source>
        <dbReference type="ARBA" id="ARBA00022989"/>
    </source>
</evidence>
<evidence type="ECO:0000313" key="14">
    <source>
        <dbReference type="Proteomes" id="UP000321807"/>
    </source>
</evidence>
<keyword evidence="7 11" id="KW-1133">Transmembrane helix</keyword>
<dbReference type="AlphaFoldDB" id="A0A5B9E105"/>
<proteinExistence type="inferred from homology"/>
<evidence type="ECO:0000256" key="10">
    <source>
        <dbReference type="ARBA" id="ARBA00030775"/>
    </source>
</evidence>
<dbReference type="GO" id="GO:0015628">
    <property type="term" value="P:protein secretion by the type II secretion system"/>
    <property type="evidence" value="ECO:0007669"/>
    <property type="project" value="InterPro"/>
</dbReference>
<evidence type="ECO:0000256" key="6">
    <source>
        <dbReference type="ARBA" id="ARBA00022692"/>
    </source>
</evidence>
<feature type="domain" description="General secretion pathway GspH" evidence="12">
    <location>
        <begin position="58"/>
        <end position="168"/>
    </location>
</feature>
<keyword evidence="4" id="KW-0488">Methylation</keyword>
<evidence type="ECO:0000256" key="5">
    <source>
        <dbReference type="ARBA" id="ARBA00022519"/>
    </source>
</evidence>
<sequence>MAGGRIVRISGQRTQTGISLIEQVMVVAVVAVLACVAMPSLGKLVQGHQLQATQFTYLATLRYARNTAITHNSRILFCPSVDGKHCRDTADWTQGWLIARDRDRDGQPDGPPLRTGRVPRRLTVLGTAGRKHVRFLPDGTALGSNVSLTFCTPGDDPQALRVVVSNAGRVRGATATPEQSATCAAAAGS</sequence>
<keyword evidence="5" id="KW-0997">Cell inner membrane</keyword>
<evidence type="ECO:0000256" key="9">
    <source>
        <dbReference type="ARBA" id="ARBA00025772"/>
    </source>
</evidence>
<accession>A0A5B9E105</accession>
<evidence type="ECO:0000256" key="8">
    <source>
        <dbReference type="ARBA" id="ARBA00023136"/>
    </source>
</evidence>
<gene>
    <name evidence="13" type="ORF">CS053_05250</name>
</gene>
<evidence type="ECO:0000313" key="13">
    <source>
        <dbReference type="EMBL" id="QEE23976.1"/>
    </source>
</evidence>
<feature type="transmembrane region" description="Helical" evidence="11">
    <location>
        <begin position="20"/>
        <end position="41"/>
    </location>
</feature>
<dbReference type="SUPFAM" id="SSF54523">
    <property type="entry name" value="Pili subunits"/>
    <property type="match status" value="1"/>
</dbReference>
<keyword evidence="3" id="KW-1003">Cell membrane</keyword>
<keyword evidence="8 11" id="KW-0472">Membrane</keyword>
<evidence type="ECO:0000256" key="1">
    <source>
        <dbReference type="ARBA" id="ARBA00004377"/>
    </source>
</evidence>
<dbReference type="EMBL" id="CP042807">
    <property type="protein sequence ID" value="QEE23976.1"/>
    <property type="molecule type" value="Genomic_DNA"/>
</dbReference>
<comment type="similarity">
    <text evidence="9">Belongs to the GSP H family.</text>
</comment>
<dbReference type="Gene3D" id="3.55.40.10">
    <property type="entry name" value="minor pseudopilin epsh domain"/>
    <property type="match status" value="1"/>
</dbReference>
<dbReference type="GO" id="GO:0015627">
    <property type="term" value="C:type II protein secretion system complex"/>
    <property type="evidence" value="ECO:0007669"/>
    <property type="project" value="InterPro"/>
</dbReference>
<dbReference type="GO" id="GO:0005886">
    <property type="term" value="C:plasma membrane"/>
    <property type="evidence" value="ECO:0007669"/>
    <property type="project" value="UniProtKB-SubCell"/>
</dbReference>
<dbReference type="InterPro" id="IPR045584">
    <property type="entry name" value="Pilin-like"/>
</dbReference>
<comment type="subcellular location">
    <subcellularLocation>
        <location evidence="1">Cell inner membrane</location>
        <topology evidence="1">Single-pass membrane protein</topology>
    </subcellularLocation>
</comment>
<name>A0A5B9E105_9GAMM</name>
<keyword evidence="6 11" id="KW-0812">Transmembrane</keyword>
<protein>
    <recommendedName>
        <fullName evidence="2">Type II secretion system protein H</fullName>
    </recommendedName>
    <alternativeName>
        <fullName evidence="10">General secretion pathway protein H</fullName>
    </alternativeName>
</protein>
<organism evidence="13 14">
    <name type="scientific">Rhodanobacter glycinis</name>
    <dbReference type="NCBI Taxonomy" id="582702"/>
    <lineage>
        <taxon>Bacteria</taxon>
        <taxon>Pseudomonadati</taxon>
        <taxon>Pseudomonadota</taxon>
        <taxon>Gammaproteobacteria</taxon>
        <taxon>Lysobacterales</taxon>
        <taxon>Rhodanobacteraceae</taxon>
        <taxon>Rhodanobacter</taxon>
    </lineage>
</organism>
<dbReference type="PROSITE" id="PS51257">
    <property type="entry name" value="PROKAR_LIPOPROTEIN"/>
    <property type="match status" value="1"/>
</dbReference>
<dbReference type="Proteomes" id="UP000321807">
    <property type="component" value="Chromosome"/>
</dbReference>
<evidence type="ECO:0000259" key="12">
    <source>
        <dbReference type="Pfam" id="PF12019"/>
    </source>
</evidence>
<reference evidence="13 14" key="1">
    <citation type="submission" date="2019-08" db="EMBL/GenBank/DDBJ databases">
        <title>Complete genome sequence of Rhodanobacter glycinis strain T01E-68 isolated from tomato root.</title>
        <authorList>
            <person name="Weon H.-Y."/>
            <person name="Lee S.A."/>
        </authorList>
    </citation>
    <scope>NUCLEOTIDE SEQUENCE [LARGE SCALE GENOMIC DNA]</scope>
    <source>
        <strain evidence="13 14">T01E-68</strain>
    </source>
</reference>
<dbReference type="InterPro" id="IPR022346">
    <property type="entry name" value="T2SS_GspH"/>
</dbReference>
<evidence type="ECO:0000256" key="11">
    <source>
        <dbReference type="SAM" id="Phobius"/>
    </source>
</evidence>
<dbReference type="Pfam" id="PF12019">
    <property type="entry name" value="GspH"/>
    <property type="match status" value="1"/>
</dbReference>